<dbReference type="EMBL" id="ASPP01026733">
    <property type="protein sequence ID" value="ETO06845.1"/>
    <property type="molecule type" value="Genomic_DNA"/>
</dbReference>
<dbReference type="Proteomes" id="UP000023152">
    <property type="component" value="Unassembled WGS sequence"/>
</dbReference>
<keyword evidence="3" id="KW-1185">Reference proteome</keyword>
<reference evidence="2 3" key="1">
    <citation type="journal article" date="2013" name="Curr. Biol.">
        <title>The Genome of the Foraminiferan Reticulomyxa filosa.</title>
        <authorList>
            <person name="Glockner G."/>
            <person name="Hulsmann N."/>
            <person name="Schleicher M."/>
            <person name="Noegel A.A."/>
            <person name="Eichinger L."/>
            <person name="Gallinger C."/>
            <person name="Pawlowski J."/>
            <person name="Sierra R."/>
            <person name="Euteneuer U."/>
            <person name="Pillet L."/>
            <person name="Moustafa A."/>
            <person name="Platzer M."/>
            <person name="Groth M."/>
            <person name="Szafranski K."/>
            <person name="Schliwa M."/>
        </authorList>
    </citation>
    <scope>NUCLEOTIDE SEQUENCE [LARGE SCALE GENOMIC DNA]</scope>
</reference>
<sequence length="203" mass="23237">MVTTILPPLFVNCQTTARNGGLFLKWHCILLNDKIMGQSQPFFVHLNILSVLSVSNLDVSKKKKNTTLDKPTLLQMVAMEYSEDEGTNTEKFLFYFEKKRRKIRPGNEPPSNYQSTDRSSAVITKDTNTQDDEFELNRQKKINRKSVVDMASIIVLKNGFEIFFGDTLFWIETVLDLDCQILWQSPDFGKGECIDVAKKIASE</sequence>
<dbReference type="AlphaFoldDB" id="X6M1I8"/>
<name>X6M1I8_RETFI</name>
<protein>
    <submittedName>
        <fullName evidence="2">Uncharacterized protein</fullName>
    </submittedName>
</protein>
<evidence type="ECO:0000313" key="3">
    <source>
        <dbReference type="Proteomes" id="UP000023152"/>
    </source>
</evidence>
<organism evidence="2 3">
    <name type="scientific">Reticulomyxa filosa</name>
    <dbReference type="NCBI Taxonomy" id="46433"/>
    <lineage>
        <taxon>Eukaryota</taxon>
        <taxon>Sar</taxon>
        <taxon>Rhizaria</taxon>
        <taxon>Retaria</taxon>
        <taxon>Foraminifera</taxon>
        <taxon>Monothalamids</taxon>
        <taxon>Reticulomyxidae</taxon>
        <taxon>Reticulomyxa</taxon>
    </lineage>
</organism>
<feature type="region of interest" description="Disordered" evidence="1">
    <location>
        <begin position="103"/>
        <end position="124"/>
    </location>
</feature>
<proteinExistence type="predicted"/>
<evidence type="ECO:0000256" key="1">
    <source>
        <dbReference type="SAM" id="MobiDB-lite"/>
    </source>
</evidence>
<accession>X6M1I8</accession>
<feature type="compositionally biased region" description="Polar residues" evidence="1">
    <location>
        <begin position="109"/>
        <end position="124"/>
    </location>
</feature>
<gene>
    <name evidence="2" type="ORF">RFI_30547</name>
</gene>
<evidence type="ECO:0000313" key="2">
    <source>
        <dbReference type="EMBL" id="ETO06845.1"/>
    </source>
</evidence>
<comment type="caution">
    <text evidence="2">The sequence shown here is derived from an EMBL/GenBank/DDBJ whole genome shotgun (WGS) entry which is preliminary data.</text>
</comment>